<dbReference type="Proteomes" id="UP000799118">
    <property type="component" value="Unassembled WGS sequence"/>
</dbReference>
<evidence type="ECO:0000313" key="6">
    <source>
        <dbReference type="EMBL" id="KAE9398042.1"/>
    </source>
</evidence>
<evidence type="ECO:0000259" key="5">
    <source>
        <dbReference type="PROSITE" id="PS50865"/>
    </source>
</evidence>
<name>A0A6A4HH76_9AGAR</name>
<dbReference type="Gene3D" id="6.10.140.2220">
    <property type="match status" value="1"/>
</dbReference>
<evidence type="ECO:0000256" key="2">
    <source>
        <dbReference type="ARBA" id="ARBA00022771"/>
    </source>
</evidence>
<accession>A0A6A4HH76</accession>
<keyword evidence="1" id="KW-0479">Metal-binding</keyword>
<dbReference type="GO" id="GO:0008270">
    <property type="term" value="F:zinc ion binding"/>
    <property type="evidence" value="ECO:0007669"/>
    <property type="project" value="UniProtKB-KW"/>
</dbReference>
<evidence type="ECO:0000256" key="1">
    <source>
        <dbReference type="ARBA" id="ARBA00022723"/>
    </source>
</evidence>
<sequence length="513" mass="59524">MMSGNHLDQILAAIDRLQLGKSKPNKKRPNKHNDRSAWNDHFEHEINQNYRKVVGKRARMLEERPDAEFAWKARDITYLNQQIALSTKEIMAVEGQIIAIGVEKMIYEDFEAKWDKLDVERKREIVLEGLYRGACEAPRDNSRVSCPEMTIDGLIGHGEYSFINLLKRLIEHDPAGDYCVGNIFIFRHPYTDIQFRHSEGAPDQLKAFLYQGILYRNWYIVATLKGILNAYRGEPFKPVTPSVFFSSVHTDEEKKALQEGRKEFKNQKLYVDRSQFKEEAPAKVHACYTCQTPKDPKSLKRCSRCRLVWYCSSECQSLDWRNHKKYCGLRKFDPELLSPSPEDCPREFIGCPNPTPAFVRSFALRRQIGWLSESDSQTQDYHFNVHADYHRTRSLIIFNPLLRLSFLVARRRAMASGSIPAIHFMFKILEAQLRDETSITVDHVRRQFELEYGISITPNTLRAAEPFTPPTAQELDEERSYLLQRHASVGKSPIEHIPSGEFTAKLIELLHIF</sequence>
<dbReference type="OrthoDB" id="432970at2759"/>
<dbReference type="PROSITE" id="PS50865">
    <property type="entry name" value="ZF_MYND_2"/>
    <property type="match status" value="1"/>
</dbReference>
<evidence type="ECO:0000313" key="7">
    <source>
        <dbReference type="Proteomes" id="UP000799118"/>
    </source>
</evidence>
<keyword evidence="3" id="KW-0862">Zinc</keyword>
<keyword evidence="2 4" id="KW-0863">Zinc-finger</keyword>
<feature type="domain" description="MYND-type" evidence="5">
    <location>
        <begin position="287"/>
        <end position="327"/>
    </location>
</feature>
<dbReference type="Pfam" id="PF01753">
    <property type="entry name" value="zf-MYND"/>
    <property type="match status" value="1"/>
</dbReference>
<dbReference type="AlphaFoldDB" id="A0A6A4HH76"/>
<evidence type="ECO:0000256" key="3">
    <source>
        <dbReference type="ARBA" id="ARBA00022833"/>
    </source>
</evidence>
<reference evidence="6" key="1">
    <citation type="journal article" date="2019" name="Environ. Microbiol.">
        <title>Fungal ecological strategies reflected in gene transcription - a case study of two litter decomposers.</title>
        <authorList>
            <person name="Barbi F."/>
            <person name="Kohler A."/>
            <person name="Barry K."/>
            <person name="Baskaran P."/>
            <person name="Daum C."/>
            <person name="Fauchery L."/>
            <person name="Ihrmark K."/>
            <person name="Kuo A."/>
            <person name="LaButti K."/>
            <person name="Lipzen A."/>
            <person name="Morin E."/>
            <person name="Grigoriev I.V."/>
            <person name="Henrissat B."/>
            <person name="Lindahl B."/>
            <person name="Martin F."/>
        </authorList>
    </citation>
    <scope>NUCLEOTIDE SEQUENCE</scope>
    <source>
        <strain evidence="6">JB14</strain>
    </source>
</reference>
<dbReference type="InterPro" id="IPR002893">
    <property type="entry name" value="Znf_MYND"/>
</dbReference>
<proteinExistence type="predicted"/>
<keyword evidence="7" id="KW-1185">Reference proteome</keyword>
<dbReference type="EMBL" id="ML769488">
    <property type="protein sequence ID" value="KAE9398042.1"/>
    <property type="molecule type" value="Genomic_DNA"/>
</dbReference>
<protein>
    <recommendedName>
        <fullName evidence="5">MYND-type domain-containing protein</fullName>
    </recommendedName>
</protein>
<gene>
    <name evidence="6" type="ORF">BT96DRAFT_921040</name>
</gene>
<dbReference type="SUPFAM" id="SSF144232">
    <property type="entry name" value="HIT/MYND zinc finger-like"/>
    <property type="match status" value="1"/>
</dbReference>
<organism evidence="6 7">
    <name type="scientific">Gymnopus androsaceus JB14</name>
    <dbReference type="NCBI Taxonomy" id="1447944"/>
    <lineage>
        <taxon>Eukaryota</taxon>
        <taxon>Fungi</taxon>
        <taxon>Dikarya</taxon>
        <taxon>Basidiomycota</taxon>
        <taxon>Agaricomycotina</taxon>
        <taxon>Agaricomycetes</taxon>
        <taxon>Agaricomycetidae</taxon>
        <taxon>Agaricales</taxon>
        <taxon>Marasmiineae</taxon>
        <taxon>Omphalotaceae</taxon>
        <taxon>Gymnopus</taxon>
    </lineage>
</organism>
<evidence type="ECO:0000256" key="4">
    <source>
        <dbReference type="PROSITE-ProRule" id="PRU00134"/>
    </source>
</evidence>